<evidence type="ECO:0000313" key="2">
    <source>
        <dbReference type="EMBL" id="SHK66195.1"/>
    </source>
</evidence>
<dbReference type="STRING" id="1302687.SAMN05444267_1006102"/>
<dbReference type="AlphaFoldDB" id="A0A1M6UAA4"/>
<reference evidence="3" key="1">
    <citation type="submission" date="2016-11" db="EMBL/GenBank/DDBJ databases">
        <authorList>
            <person name="Varghese N."/>
            <person name="Submissions S."/>
        </authorList>
    </citation>
    <scope>NUCLEOTIDE SEQUENCE [LARGE SCALE GENOMIC DNA]</scope>
    <source>
        <strain evidence="3">DSM 26899</strain>
    </source>
</reference>
<organism evidence="2 3">
    <name type="scientific">Chryseobacterium polytrichastri</name>
    <dbReference type="NCBI Taxonomy" id="1302687"/>
    <lineage>
        <taxon>Bacteria</taxon>
        <taxon>Pseudomonadati</taxon>
        <taxon>Bacteroidota</taxon>
        <taxon>Flavobacteriia</taxon>
        <taxon>Flavobacteriales</taxon>
        <taxon>Weeksellaceae</taxon>
        <taxon>Chryseobacterium group</taxon>
        <taxon>Chryseobacterium</taxon>
    </lineage>
</organism>
<accession>A0A1M6UAA4</accession>
<name>A0A1M6UAA4_9FLAO</name>
<dbReference type="Proteomes" id="UP000184364">
    <property type="component" value="Unassembled WGS sequence"/>
</dbReference>
<feature type="domain" description="Beta-lactamase-related" evidence="1">
    <location>
        <begin position="250"/>
        <end position="522"/>
    </location>
</feature>
<dbReference type="SUPFAM" id="SSF56601">
    <property type="entry name" value="beta-lactamase/transpeptidase-like"/>
    <property type="match status" value="1"/>
</dbReference>
<proteinExistence type="predicted"/>
<gene>
    <name evidence="2" type="ORF">SAMN05444267_1006102</name>
</gene>
<dbReference type="RefSeq" id="WP_073291626.1">
    <property type="nucleotide sequence ID" value="NZ_FRAV01000006.1"/>
</dbReference>
<evidence type="ECO:0000313" key="3">
    <source>
        <dbReference type="Proteomes" id="UP000184364"/>
    </source>
</evidence>
<dbReference type="InterPro" id="IPR050789">
    <property type="entry name" value="Diverse_Enzym_Activities"/>
</dbReference>
<dbReference type="PANTHER" id="PTHR43283:SF7">
    <property type="entry name" value="BETA-LACTAMASE-RELATED DOMAIN-CONTAINING PROTEIN"/>
    <property type="match status" value="1"/>
</dbReference>
<dbReference type="Gene3D" id="3.40.710.10">
    <property type="entry name" value="DD-peptidase/beta-lactamase superfamily"/>
    <property type="match status" value="1"/>
</dbReference>
<evidence type="ECO:0000259" key="1">
    <source>
        <dbReference type="Pfam" id="PF00144"/>
    </source>
</evidence>
<dbReference type="EMBL" id="FRAV01000006">
    <property type="protein sequence ID" value="SHK66195.1"/>
    <property type="molecule type" value="Genomic_DNA"/>
</dbReference>
<dbReference type="PANTHER" id="PTHR43283">
    <property type="entry name" value="BETA-LACTAMASE-RELATED"/>
    <property type="match status" value="1"/>
</dbReference>
<sequence length="547" mass="62470">MKPITILTLSLIFNLSFGQTQNLVTPEKIENTVQKNHLNTILLLDKVVALENLKENDIPKNINFQEDKDLDLRVFMDNSLVNYLHELDPALTADELLKKGNYQFSFLVDGKLIYVENLNTGAGTVENKKIKTNFRIPLISTGNEDSWGKYLWSRFYLVHGGIDALTAGNHLLKIEIRPYLKSTSVKTGRLIAKGEINLTVPKKNISEQQIALQPIKAESGWEVSTDKFKTEKIRALNQKIAENRFRDITSIVVIKNKKLLIEEYFNNSGRDSLQDTRSVGKSFASALAGIVIKEGYLKNENQTLREFYHLKEFQHYAPKKDSVTLKSLLTMSSSFEGNDDDDDSPGNEENMYPTDNWVKFALDVPMTDHKIGKKWSYFTAGVVVTGDILDQKVPNGLESYAKEKLFNPLEIKTYQWQYTPQHKISLAGGIRMNSLDFAKFGQLYKNNGEWKGKKVIDKAWIKKSFSNYFSENKDFEGYGYLFWRKVYKVGNKSFEAYQCSGNGGNKIIMFTEIPLVIVITAKAYNKAYAHPQSEKIVQEYLLPAVYE</sequence>
<dbReference type="InterPro" id="IPR012338">
    <property type="entry name" value="Beta-lactam/transpept-like"/>
</dbReference>
<keyword evidence="3" id="KW-1185">Reference proteome</keyword>
<dbReference type="InterPro" id="IPR001466">
    <property type="entry name" value="Beta-lactam-related"/>
</dbReference>
<dbReference type="OrthoDB" id="9773047at2"/>
<protein>
    <submittedName>
        <fullName evidence="2">CubicO group peptidase, beta-lactamase class C family</fullName>
    </submittedName>
</protein>
<dbReference type="Pfam" id="PF00144">
    <property type="entry name" value="Beta-lactamase"/>
    <property type="match status" value="1"/>
</dbReference>